<protein>
    <recommendedName>
        <fullName evidence="8">RRM domain-containing protein</fullName>
    </recommendedName>
</protein>
<feature type="domain" description="RRM" evidence="8">
    <location>
        <begin position="26"/>
        <end position="103"/>
    </location>
</feature>
<feature type="domain" description="RRM" evidence="8">
    <location>
        <begin position="226"/>
        <end position="313"/>
    </location>
</feature>
<reference evidence="10" key="2">
    <citation type="submission" date="2015-01" db="EMBL/GenBank/DDBJ databases">
        <title>Evolutionary Origins and Diversification of the Mycorrhizal Mutualists.</title>
        <authorList>
            <consortium name="DOE Joint Genome Institute"/>
            <consortium name="Mycorrhizal Genomics Consortium"/>
            <person name="Kohler A."/>
            <person name="Kuo A."/>
            <person name="Nagy L.G."/>
            <person name="Floudas D."/>
            <person name="Copeland A."/>
            <person name="Barry K.W."/>
            <person name="Cichocki N."/>
            <person name="Veneault-Fourrey C."/>
            <person name="LaButti K."/>
            <person name="Lindquist E.A."/>
            <person name="Lipzen A."/>
            <person name="Lundell T."/>
            <person name="Morin E."/>
            <person name="Murat C."/>
            <person name="Riley R."/>
            <person name="Ohm R."/>
            <person name="Sun H."/>
            <person name="Tunlid A."/>
            <person name="Henrissat B."/>
            <person name="Grigoriev I.V."/>
            <person name="Hibbett D.S."/>
            <person name="Martin F."/>
        </authorList>
    </citation>
    <scope>NUCLEOTIDE SEQUENCE [LARGE SCALE GENOMIC DNA]</scope>
    <source>
        <strain evidence="10">MAFF 305830</strain>
    </source>
</reference>
<feature type="domain" description="RRM" evidence="8">
    <location>
        <begin position="393"/>
        <end position="503"/>
    </location>
</feature>
<feature type="compositionally biased region" description="Basic residues" evidence="7">
    <location>
        <begin position="654"/>
        <end position="670"/>
    </location>
</feature>
<feature type="region of interest" description="Disordered" evidence="7">
    <location>
        <begin position="786"/>
        <end position="883"/>
    </location>
</feature>
<organism evidence="9 10">
    <name type="scientific">Serendipita vermifera MAFF 305830</name>
    <dbReference type="NCBI Taxonomy" id="933852"/>
    <lineage>
        <taxon>Eukaryota</taxon>
        <taxon>Fungi</taxon>
        <taxon>Dikarya</taxon>
        <taxon>Basidiomycota</taxon>
        <taxon>Agaricomycotina</taxon>
        <taxon>Agaricomycetes</taxon>
        <taxon>Sebacinales</taxon>
        <taxon>Serendipitaceae</taxon>
        <taxon>Serendipita</taxon>
    </lineage>
</organism>
<sequence>MPGKRKRDEDADDTQDTSTSAQTHGATVFISNLPYTATSTDLKTLFSDVAPVKNAFVVLEKETKVSKGVGYVTFAMREDATQCVANGTVDMNGRALRVDWAGAKPKPGEESSPQTPKHPRRVNIAAKPKNHDQNAIRTITITGLPDGIDSKVLWKKVRKQDGAESVVFPALREENGSEDPKMAHVLFDTTGHAQQAVERLNAHIFKGSVLGVTLKKRLDKRPNGASRLIVRNLPWDITESDLRSLFLPYGAIFSITIPVEASNEQDERPNRKPKAKGFAFVWMLTKADAEKALEGTNGKTVKERPIAVDWALSKDKWETAKGQIVTQDEDLSDTRSNDSAEDDDSDGSDEALGVHSDGDASMHSFDGHASDSDDDKDRGDPARPELPAPEAGTTLFIRNVPWEASEDDVRQLLRTFGPLRYVRIVMDNESQRSKGSAFACFWNKEDADKVISVSEELSKEAGIEQSVKNPFSMPSMLAPDPSSSLARSLVLNGRTLDIVRAVTRETANKLRDAGEKMREKADKRNLYLMREGVIFPNSPAASSLPSAELEKRINSFNARRALLRSNPSLYVSKTRLSIRQIPIFATERCLRRLALHSVREFDKEVNEDMRDPLADDELDDESRKVVADPLMGDDVRLPQRQDDGPNATSGAGRKPTKKSKGKTPSRVKQAKVVRITDKVDTLTGKGRSKGYGFLEMERHSDALKVLRWANNNPDVGALLNTWWLEEMKDMATILENKSKKDDEEINRLKRLKDTINGYEAQELKAGKRTLIVEFSIENVLIVKKRQGRDAAPTVPRTNKGEADSTNGPNKDINRQNSSKGGKGKKQRGGDDPDSRPSKRVKRETSENATSALADRIGDRVKPENTLGSIIGRKRRMKKGSGRK</sequence>
<name>A0A0C3BIH7_SERVB</name>
<dbReference type="STRING" id="933852.A0A0C3BIH7"/>
<dbReference type="PROSITE" id="PS50102">
    <property type="entry name" value="RRM"/>
    <property type="match status" value="3"/>
</dbReference>
<evidence type="ECO:0000256" key="3">
    <source>
        <dbReference type="ARBA" id="ARBA00022884"/>
    </source>
</evidence>
<evidence type="ECO:0000256" key="2">
    <source>
        <dbReference type="ARBA" id="ARBA00022737"/>
    </source>
</evidence>
<dbReference type="InterPro" id="IPR035979">
    <property type="entry name" value="RBD_domain_sf"/>
</dbReference>
<feature type="compositionally biased region" description="Basic residues" evidence="7">
    <location>
        <begin position="871"/>
        <end position="883"/>
    </location>
</feature>
<dbReference type="CDD" id="cd12414">
    <property type="entry name" value="RRM2_RBM28_like"/>
    <property type="match status" value="1"/>
</dbReference>
<evidence type="ECO:0000256" key="5">
    <source>
        <dbReference type="PROSITE-ProRule" id="PRU00176"/>
    </source>
</evidence>
<gene>
    <name evidence="9" type="ORF">M408DRAFT_257226</name>
</gene>
<evidence type="ECO:0000256" key="6">
    <source>
        <dbReference type="SAM" id="Coils"/>
    </source>
</evidence>
<dbReference type="FunFam" id="3.30.70.330:FF:000406">
    <property type="entry name" value="Related to Nucleolar protein NOP4"/>
    <property type="match status" value="1"/>
</dbReference>
<evidence type="ECO:0000259" key="8">
    <source>
        <dbReference type="PROSITE" id="PS50102"/>
    </source>
</evidence>
<dbReference type="InterPro" id="IPR051945">
    <property type="entry name" value="RRM_MRD1_RNA_proc_ribogen"/>
</dbReference>
<dbReference type="HOGENOM" id="CLU_011608_0_0_1"/>
<reference evidence="9 10" key="1">
    <citation type="submission" date="2014-04" db="EMBL/GenBank/DDBJ databases">
        <authorList>
            <consortium name="DOE Joint Genome Institute"/>
            <person name="Kuo A."/>
            <person name="Zuccaro A."/>
            <person name="Kohler A."/>
            <person name="Nagy L.G."/>
            <person name="Floudas D."/>
            <person name="Copeland A."/>
            <person name="Barry K.W."/>
            <person name="Cichocki N."/>
            <person name="Veneault-Fourrey C."/>
            <person name="LaButti K."/>
            <person name="Lindquist E.A."/>
            <person name="Lipzen A."/>
            <person name="Lundell T."/>
            <person name="Morin E."/>
            <person name="Murat C."/>
            <person name="Sun H."/>
            <person name="Tunlid A."/>
            <person name="Henrissat B."/>
            <person name="Grigoriev I.V."/>
            <person name="Hibbett D.S."/>
            <person name="Martin F."/>
            <person name="Nordberg H.P."/>
            <person name="Cantor M.N."/>
            <person name="Hua S.X."/>
        </authorList>
    </citation>
    <scope>NUCLEOTIDE SEQUENCE [LARGE SCALE GENOMIC DNA]</scope>
    <source>
        <strain evidence="9 10">MAFF 305830</strain>
    </source>
</reference>
<dbReference type="OrthoDB" id="267048at2759"/>
<dbReference type="AlphaFoldDB" id="A0A0C3BIH7"/>
<dbReference type="SMART" id="SM00360">
    <property type="entry name" value="RRM"/>
    <property type="match status" value="5"/>
</dbReference>
<dbReference type="GO" id="GO:0005730">
    <property type="term" value="C:nucleolus"/>
    <property type="evidence" value="ECO:0007669"/>
    <property type="project" value="TreeGrafter"/>
</dbReference>
<dbReference type="PANTHER" id="PTHR48039">
    <property type="entry name" value="RNA-BINDING MOTIF PROTEIN 14B"/>
    <property type="match status" value="1"/>
</dbReference>
<dbReference type="Proteomes" id="UP000054097">
    <property type="component" value="Unassembled WGS sequence"/>
</dbReference>
<dbReference type="InterPro" id="IPR000504">
    <property type="entry name" value="RRM_dom"/>
</dbReference>
<feature type="compositionally biased region" description="Acidic residues" evidence="7">
    <location>
        <begin position="339"/>
        <end position="349"/>
    </location>
</feature>
<feature type="compositionally biased region" description="Basic and acidic residues" evidence="7">
    <location>
        <begin position="356"/>
        <end position="383"/>
    </location>
</feature>
<feature type="compositionally biased region" description="Basic and acidic residues" evidence="7">
    <location>
        <begin position="827"/>
        <end position="836"/>
    </location>
</feature>
<dbReference type="Gene3D" id="3.30.70.330">
    <property type="match status" value="5"/>
</dbReference>
<dbReference type="GO" id="GO:0003729">
    <property type="term" value="F:mRNA binding"/>
    <property type="evidence" value="ECO:0007669"/>
    <property type="project" value="TreeGrafter"/>
</dbReference>
<keyword evidence="4" id="KW-0539">Nucleus</keyword>
<evidence type="ECO:0000256" key="1">
    <source>
        <dbReference type="ARBA" id="ARBA00004123"/>
    </source>
</evidence>
<evidence type="ECO:0000256" key="4">
    <source>
        <dbReference type="ARBA" id="ARBA00023242"/>
    </source>
</evidence>
<dbReference type="Pfam" id="PF00076">
    <property type="entry name" value="RRM_1"/>
    <property type="match status" value="3"/>
</dbReference>
<feature type="region of interest" description="Disordered" evidence="7">
    <location>
        <begin position="611"/>
        <end position="670"/>
    </location>
</feature>
<feature type="region of interest" description="Disordered" evidence="7">
    <location>
        <begin position="1"/>
        <end position="23"/>
    </location>
</feature>
<dbReference type="SUPFAM" id="SSF54928">
    <property type="entry name" value="RNA-binding domain, RBD"/>
    <property type="match status" value="2"/>
</dbReference>
<keyword evidence="6" id="KW-0175">Coiled coil</keyword>
<dbReference type="PANTHER" id="PTHR48039:SF5">
    <property type="entry name" value="RNA-BINDING PROTEIN 28"/>
    <property type="match status" value="1"/>
</dbReference>
<accession>A0A0C3BIH7</accession>
<dbReference type="InterPro" id="IPR012677">
    <property type="entry name" value="Nucleotide-bd_a/b_plait_sf"/>
</dbReference>
<evidence type="ECO:0000256" key="7">
    <source>
        <dbReference type="SAM" id="MobiDB-lite"/>
    </source>
</evidence>
<evidence type="ECO:0000313" key="9">
    <source>
        <dbReference type="EMBL" id="KIM31306.1"/>
    </source>
</evidence>
<dbReference type="EMBL" id="KN824282">
    <property type="protein sequence ID" value="KIM31306.1"/>
    <property type="molecule type" value="Genomic_DNA"/>
</dbReference>
<feature type="compositionally biased region" description="Basic and acidic residues" evidence="7">
    <location>
        <begin position="633"/>
        <end position="643"/>
    </location>
</feature>
<keyword evidence="10" id="KW-1185">Reference proteome</keyword>
<proteinExistence type="predicted"/>
<keyword evidence="2" id="KW-0677">Repeat</keyword>
<feature type="region of interest" description="Disordered" evidence="7">
    <location>
        <begin position="321"/>
        <end position="394"/>
    </location>
</feature>
<feature type="coiled-coil region" evidence="6">
    <location>
        <begin position="724"/>
        <end position="761"/>
    </location>
</feature>
<comment type="subcellular location">
    <subcellularLocation>
        <location evidence="1">Nucleus</location>
    </subcellularLocation>
</comment>
<evidence type="ECO:0000313" key="10">
    <source>
        <dbReference type="Proteomes" id="UP000054097"/>
    </source>
</evidence>
<keyword evidence="3 5" id="KW-0694">RNA-binding</keyword>